<protein>
    <submittedName>
        <fullName evidence="3">Restriction endonuclease</fullName>
        <ecNumber evidence="3">3.1.21.-</ecNumber>
    </submittedName>
</protein>
<keyword evidence="1" id="KW-0812">Transmembrane</keyword>
<dbReference type="GO" id="GO:0016787">
    <property type="term" value="F:hydrolase activity"/>
    <property type="evidence" value="ECO:0007669"/>
    <property type="project" value="UniProtKB-KW"/>
</dbReference>
<dbReference type="InterPro" id="IPR011856">
    <property type="entry name" value="tRNA_endonuc-like_dom_sf"/>
</dbReference>
<dbReference type="GO" id="GO:0004519">
    <property type="term" value="F:endonuclease activity"/>
    <property type="evidence" value="ECO:0007669"/>
    <property type="project" value="UniProtKB-KW"/>
</dbReference>
<feature type="transmembrane region" description="Helical" evidence="1">
    <location>
        <begin position="54"/>
        <end position="80"/>
    </location>
</feature>
<keyword evidence="1" id="KW-0472">Membrane</keyword>
<keyword evidence="3" id="KW-0255">Endonuclease</keyword>
<evidence type="ECO:0000259" key="2">
    <source>
        <dbReference type="Pfam" id="PF04471"/>
    </source>
</evidence>
<name>A0ABD6B2E7_9EURY</name>
<keyword evidence="3" id="KW-0378">Hydrolase</keyword>
<feature type="domain" description="Restriction endonuclease type IV Mrr" evidence="2">
    <location>
        <begin position="725"/>
        <end position="833"/>
    </location>
</feature>
<dbReference type="PANTHER" id="PTHR30015:SF7">
    <property type="entry name" value="TYPE IV METHYL-DIRECTED RESTRICTION ENZYME ECOKMRR"/>
    <property type="match status" value="1"/>
</dbReference>
<dbReference type="SUPFAM" id="SSF52980">
    <property type="entry name" value="Restriction endonuclease-like"/>
    <property type="match status" value="1"/>
</dbReference>
<dbReference type="InterPro" id="IPR052906">
    <property type="entry name" value="Type_IV_Methyl-Rstrct_Enzyme"/>
</dbReference>
<keyword evidence="4" id="KW-1185">Reference proteome</keyword>
<gene>
    <name evidence="3" type="ORF">ACFR9S_01885</name>
</gene>
<proteinExistence type="predicted"/>
<dbReference type="InterPro" id="IPR007560">
    <property type="entry name" value="Restrct_endonuc_IV_Mrr"/>
</dbReference>
<dbReference type="EC" id="3.1.21.-" evidence="3"/>
<dbReference type="Proteomes" id="UP001597111">
    <property type="component" value="Unassembled WGS sequence"/>
</dbReference>
<dbReference type="AlphaFoldDB" id="A0ABD6B2E7"/>
<sequence>MVSPVNYCSSCGHLSPPDWEECHHCGDDFEGETVWSESRLTDYYERIEAGYGRYLVLGYLSTFVVPVLTFVLATVVYRLAPGIQLLWGGTLLLGVAGAIGGLSLALGSWAILDGEDLLLGGEPTLPRTILSGLLLLVVLTVILLIISIIPAVNALVGVALVFYALATPWFVYKTYKRTKVDRATAVDSLLADDVRDQDVRNTALAVLAATPEGDVTPADRDVLQDHLDSRLRLAVPLVRAETFLEAATVTHRDAPEAAKRELVERVIEIGETLRSEREYEDAVAVFDAADGLRQGIDLDDYPEEIEDNRRQIATAVIADRVGSLDRLQKRTLQAGEALADDGEFEQSMACYRSAELLAAALDRDDEVDEITQRRSRLETEMTVSRFEESVDELFDLLRSAERAVDAGQYETAIQRFRTIDDRLAPSAPDEHEESHRELTDRLDSGLATAARQRLLGLLPESPTPFERELLAELLPAPIGDRLDSIYDGTLDEGRYPELLDEDWLGTAERATELVERYRRVRDRIEAATAPSEPYLDRLDEIVRSAEQSPDDAVRSGELFAAVLERLDRLAADDPDQSIVEWADAVRTALRHRESLREGSELKRVRTLVDSMDTVEEYQSAFPSLSIDAIVDEMRERIEDGVPLAPEAFSAEFDRIDRLVEQEIETLTGELAAFVEEWRRHPAVDAREWRRAIEEARESGDPDPVLEPYRRMQQMQGSMWSRDELYQFSWEAFEHLVANLYEQKGYETTVTAGSRDLGVDVWAENGVERIAIQVKQFAEGNTVGREVIQKLESTIARGDADRVVIVTSSSFATTAERYAANSSAVELIDGDGLVADLTRYNVPSSGLE</sequence>
<keyword evidence="3" id="KW-0540">Nuclease</keyword>
<dbReference type="EMBL" id="JBHUDH010000013">
    <property type="protein sequence ID" value="MFD1525055.1"/>
    <property type="molecule type" value="Genomic_DNA"/>
</dbReference>
<feature type="transmembrane region" description="Helical" evidence="1">
    <location>
        <begin position="154"/>
        <end position="172"/>
    </location>
</feature>
<evidence type="ECO:0000313" key="3">
    <source>
        <dbReference type="EMBL" id="MFD1525055.1"/>
    </source>
</evidence>
<evidence type="ECO:0000256" key="1">
    <source>
        <dbReference type="SAM" id="Phobius"/>
    </source>
</evidence>
<feature type="transmembrane region" description="Helical" evidence="1">
    <location>
        <begin position="124"/>
        <end position="148"/>
    </location>
</feature>
<reference evidence="3 4" key="1">
    <citation type="journal article" date="2019" name="Int. J. Syst. Evol. Microbiol.">
        <title>The Global Catalogue of Microorganisms (GCM) 10K type strain sequencing project: providing services to taxonomists for standard genome sequencing and annotation.</title>
        <authorList>
            <consortium name="The Broad Institute Genomics Platform"/>
            <consortium name="The Broad Institute Genome Sequencing Center for Infectious Disease"/>
            <person name="Wu L."/>
            <person name="Ma J."/>
        </authorList>
    </citation>
    <scope>NUCLEOTIDE SEQUENCE [LARGE SCALE GENOMIC DNA]</scope>
    <source>
        <strain evidence="3 4">CGMCC 1.12285</strain>
    </source>
</reference>
<feature type="transmembrane region" description="Helical" evidence="1">
    <location>
        <begin position="86"/>
        <end position="112"/>
    </location>
</feature>
<dbReference type="PANTHER" id="PTHR30015">
    <property type="entry name" value="MRR RESTRICTION SYSTEM PROTEIN"/>
    <property type="match status" value="1"/>
</dbReference>
<accession>A0ABD6B2E7</accession>
<keyword evidence="1" id="KW-1133">Transmembrane helix</keyword>
<comment type="caution">
    <text evidence="3">The sequence shown here is derived from an EMBL/GenBank/DDBJ whole genome shotgun (WGS) entry which is preliminary data.</text>
</comment>
<dbReference type="Gene3D" id="3.40.1350.10">
    <property type="match status" value="1"/>
</dbReference>
<evidence type="ECO:0000313" key="4">
    <source>
        <dbReference type="Proteomes" id="UP001597111"/>
    </source>
</evidence>
<organism evidence="3 4">
    <name type="scientific">Halolamina salina</name>
    <dbReference type="NCBI Taxonomy" id="1220023"/>
    <lineage>
        <taxon>Archaea</taxon>
        <taxon>Methanobacteriati</taxon>
        <taxon>Methanobacteriota</taxon>
        <taxon>Stenosarchaea group</taxon>
        <taxon>Halobacteria</taxon>
        <taxon>Halobacteriales</taxon>
        <taxon>Haloferacaceae</taxon>
    </lineage>
</organism>
<dbReference type="InterPro" id="IPR011335">
    <property type="entry name" value="Restrct_endonuc-II-like"/>
</dbReference>
<dbReference type="Pfam" id="PF04471">
    <property type="entry name" value="Mrr_cat"/>
    <property type="match status" value="1"/>
</dbReference>
<dbReference type="RefSeq" id="WP_379817936.1">
    <property type="nucleotide sequence ID" value="NZ_JBHUDH010000013.1"/>
</dbReference>